<keyword evidence="4" id="KW-0547">Nucleotide-binding</keyword>
<evidence type="ECO:0000259" key="6">
    <source>
        <dbReference type="Pfam" id="PF02721"/>
    </source>
</evidence>
<feature type="domain" description="DNA helicase Pif1-like DEAD-box helicase" evidence="7">
    <location>
        <begin position="1595"/>
        <end position="1815"/>
    </location>
</feature>
<feature type="compositionally biased region" description="Basic residues" evidence="5">
    <location>
        <begin position="511"/>
        <end position="520"/>
    </location>
</feature>
<feature type="region of interest" description="Disordered" evidence="5">
    <location>
        <begin position="1269"/>
        <end position="1294"/>
    </location>
</feature>
<accession>A0A8T2BV73</accession>
<gene>
    <name evidence="11" type="ORF">ISN44_As07g029370</name>
</gene>
<feature type="domain" description="Replication factor A C-terminal" evidence="8">
    <location>
        <begin position="258"/>
        <end position="358"/>
    </location>
</feature>
<keyword evidence="3" id="KW-0238">DNA-binding</keyword>
<evidence type="ECO:0000259" key="8">
    <source>
        <dbReference type="Pfam" id="PF08646"/>
    </source>
</evidence>
<dbReference type="EMBL" id="JAEFBJ010000007">
    <property type="protein sequence ID" value="KAG7590825.1"/>
    <property type="molecule type" value="Genomic_DNA"/>
</dbReference>
<comment type="similarity">
    <text evidence="4">Belongs to the helicase family.</text>
</comment>
<keyword evidence="2" id="KW-0862">Zinc</keyword>
<dbReference type="PANTHER" id="PTHR10492">
    <property type="match status" value="1"/>
</dbReference>
<dbReference type="Pfam" id="PF14214">
    <property type="entry name" value="Helitron_like_N"/>
    <property type="match status" value="1"/>
</dbReference>
<dbReference type="CDD" id="cd04476">
    <property type="entry name" value="RPA1_DBD_C"/>
    <property type="match status" value="1"/>
</dbReference>
<organism evidence="11 12">
    <name type="scientific">Arabidopsis suecica</name>
    <name type="common">Swedish thale-cress</name>
    <name type="synonym">Cardaminopsis suecica</name>
    <dbReference type="NCBI Taxonomy" id="45249"/>
    <lineage>
        <taxon>Eukaryota</taxon>
        <taxon>Viridiplantae</taxon>
        <taxon>Streptophyta</taxon>
        <taxon>Embryophyta</taxon>
        <taxon>Tracheophyta</taxon>
        <taxon>Spermatophyta</taxon>
        <taxon>Magnoliopsida</taxon>
        <taxon>eudicotyledons</taxon>
        <taxon>Gunneridae</taxon>
        <taxon>Pentapetalae</taxon>
        <taxon>rosids</taxon>
        <taxon>malvids</taxon>
        <taxon>Brassicales</taxon>
        <taxon>Brassicaceae</taxon>
        <taxon>Camelineae</taxon>
        <taxon>Arabidopsis</taxon>
    </lineage>
</organism>
<keyword evidence="4" id="KW-0067">ATP-binding</keyword>
<dbReference type="PANTHER" id="PTHR10492:SF101">
    <property type="entry name" value="ATP-DEPENDENT DNA HELICASE"/>
    <property type="match status" value="1"/>
</dbReference>
<evidence type="ECO:0000259" key="7">
    <source>
        <dbReference type="Pfam" id="PF05970"/>
    </source>
</evidence>
<dbReference type="GO" id="GO:0000723">
    <property type="term" value="P:telomere maintenance"/>
    <property type="evidence" value="ECO:0007669"/>
    <property type="project" value="InterPro"/>
</dbReference>
<protein>
    <recommendedName>
        <fullName evidence="4">ATP-dependent DNA helicase</fullName>
        <ecNumber evidence="4">5.6.2.3</ecNumber>
    </recommendedName>
</protein>
<dbReference type="FunFam" id="3.40.50.300:FF:002884">
    <property type="entry name" value="ATP-dependent DNA helicase"/>
    <property type="match status" value="1"/>
</dbReference>
<keyword evidence="1" id="KW-0479">Metal-binding</keyword>
<keyword evidence="12" id="KW-1185">Reference proteome</keyword>
<proteinExistence type="inferred from homology"/>
<dbReference type="GO" id="GO:0043139">
    <property type="term" value="F:5'-3' DNA helicase activity"/>
    <property type="evidence" value="ECO:0007669"/>
    <property type="project" value="UniProtKB-EC"/>
</dbReference>
<evidence type="ECO:0000256" key="3">
    <source>
        <dbReference type="ARBA" id="ARBA00023125"/>
    </source>
</evidence>
<dbReference type="Pfam" id="PF05970">
    <property type="entry name" value="PIF1"/>
    <property type="match status" value="1"/>
</dbReference>
<dbReference type="Proteomes" id="UP000694251">
    <property type="component" value="Chromosome 7"/>
</dbReference>
<dbReference type="EC" id="5.6.2.3" evidence="4"/>
<dbReference type="InterPro" id="IPR025476">
    <property type="entry name" value="Helitron_helicase-like"/>
</dbReference>
<keyword evidence="4" id="KW-0227">DNA damage</keyword>
<feature type="region of interest" description="Disordered" evidence="5">
    <location>
        <begin position="400"/>
        <end position="437"/>
    </location>
</feature>
<feature type="domain" description="Helitron helicase-like" evidence="9">
    <location>
        <begin position="941"/>
        <end position="1123"/>
    </location>
</feature>
<dbReference type="CDD" id="cd04480">
    <property type="entry name" value="RPA1_DBD_A_like"/>
    <property type="match status" value="1"/>
</dbReference>
<comment type="cofactor">
    <cofactor evidence="4">
        <name>Mg(2+)</name>
        <dbReference type="ChEBI" id="CHEBI:18420"/>
    </cofactor>
</comment>
<dbReference type="Pfam" id="PF21530">
    <property type="entry name" value="Pif1_2B_dom"/>
    <property type="match status" value="1"/>
</dbReference>
<feature type="compositionally biased region" description="Polar residues" evidence="5">
    <location>
        <begin position="400"/>
        <end position="420"/>
    </location>
</feature>
<feature type="compositionally biased region" description="Polar residues" evidence="5">
    <location>
        <begin position="525"/>
        <end position="544"/>
    </location>
</feature>
<dbReference type="InterPro" id="IPR047192">
    <property type="entry name" value="Euk_RPA1_DBD_C"/>
</dbReference>
<dbReference type="GO" id="GO:0005524">
    <property type="term" value="F:ATP binding"/>
    <property type="evidence" value="ECO:0007669"/>
    <property type="project" value="UniProtKB-KW"/>
</dbReference>
<feature type="compositionally biased region" description="Polar residues" evidence="5">
    <location>
        <begin position="499"/>
        <end position="510"/>
    </location>
</feature>
<keyword evidence="4" id="KW-0233">DNA recombination</keyword>
<dbReference type="GO" id="GO:0006310">
    <property type="term" value="P:DNA recombination"/>
    <property type="evidence" value="ECO:0007669"/>
    <property type="project" value="UniProtKB-KW"/>
</dbReference>
<evidence type="ECO:0000259" key="9">
    <source>
        <dbReference type="Pfam" id="PF14214"/>
    </source>
</evidence>
<dbReference type="CDD" id="cd04481">
    <property type="entry name" value="RPA1_DBD_B_like"/>
    <property type="match status" value="2"/>
</dbReference>
<feature type="region of interest" description="Disordered" evidence="5">
    <location>
        <begin position="499"/>
        <end position="594"/>
    </location>
</feature>
<dbReference type="Pfam" id="PF02721">
    <property type="entry name" value="DUF223"/>
    <property type="match status" value="1"/>
</dbReference>
<dbReference type="InterPro" id="IPR003871">
    <property type="entry name" value="RFA1B/D_OB_1st"/>
</dbReference>
<feature type="compositionally biased region" description="Low complexity" evidence="5">
    <location>
        <begin position="1277"/>
        <end position="1290"/>
    </location>
</feature>
<dbReference type="OrthoDB" id="6375453at2759"/>
<keyword evidence="4" id="KW-0234">DNA repair</keyword>
<reference evidence="11 12" key="1">
    <citation type="submission" date="2020-12" db="EMBL/GenBank/DDBJ databases">
        <title>Concerted genomic and epigenomic changes stabilize Arabidopsis allopolyploids.</title>
        <authorList>
            <person name="Chen Z."/>
        </authorList>
    </citation>
    <scope>NUCLEOTIDE SEQUENCE [LARGE SCALE GENOMIC DNA]</scope>
    <source>
        <strain evidence="11">As9502</strain>
        <tissue evidence="11">Leaf</tissue>
    </source>
</reference>
<evidence type="ECO:0000313" key="12">
    <source>
        <dbReference type="Proteomes" id="UP000694251"/>
    </source>
</evidence>
<name>A0A8T2BV73_ARASU</name>
<evidence type="ECO:0000256" key="2">
    <source>
        <dbReference type="ARBA" id="ARBA00022833"/>
    </source>
</evidence>
<dbReference type="Pfam" id="PF08646">
    <property type="entry name" value="Rep_fac-A_C"/>
    <property type="match status" value="1"/>
</dbReference>
<dbReference type="GO" id="GO:0016787">
    <property type="term" value="F:hydrolase activity"/>
    <property type="evidence" value="ECO:0007669"/>
    <property type="project" value="UniProtKB-KW"/>
</dbReference>
<dbReference type="GO" id="GO:0006281">
    <property type="term" value="P:DNA repair"/>
    <property type="evidence" value="ECO:0007669"/>
    <property type="project" value="UniProtKB-KW"/>
</dbReference>
<feature type="domain" description="DNA helicase Pif1-like 2B" evidence="10">
    <location>
        <begin position="1911"/>
        <end position="1957"/>
    </location>
</feature>
<dbReference type="GO" id="GO:0046872">
    <property type="term" value="F:metal ion binding"/>
    <property type="evidence" value="ECO:0007669"/>
    <property type="project" value="UniProtKB-KW"/>
</dbReference>
<dbReference type="InterPro" id="IPR010285">
    <property type="entry name" value="DNA_helicase_pif1-like_DEAD"/>
</dbReference>
<dbReference type="InterPro" id="IPR013955">
    <property type="entry name" value="Rep_factor-A_C"/>
</dbReference>
<keyword evidence="4" id="KW-0347">Helicase</keyword>
<evidence type="ECO:0000256" key="5">
    <source>
        <dbReference type="SAM" id="MobiDB-lite"/>
    </source>
</evidence>
<dbReference type="CDD" id="cd18809">
    <property type="entry name" value="SF1_C_RecD"/>
    <property type="match status" value="1"/>
</dbReference>
<evidence type="ECO:0000259" key="10">
    <source>
        <dbReference type="Pfam" id="PF21530"/>
    </source>
</evidence>
<comment type="catalytic activity">
    <reaction evidence="4">
        <text>ATP + H2O = ADP + phosphate + H(+)</text>
        <dbReference type="Rhea" id="RHEA:13065"/>
        <dbReference type="ChEBI" id="CHEBI:15377"/>
        <dbReference type="ChEBI" id="CHEBI:15378"/>
        <dbReference type="ChEBI" id="CHEBI:30616"/>
        <dbReference type="ChEBI" id="CHEBI:43474"/>
        <dbReference type="ChEBI" id="CHEBI:456216"/>
        <dbReference type="EC" id="5.6.2.3"/>
    </reaction>
</comment>
<dbReference type="InterPro" id="IPR049163">
    <property type="entry name" value="Pif1-like_2B_dom"/>
</dbReference>
<comment type="caution">
    <text evidence="11">The sequence shown here is derived from an EMBL/GenBank/DDBJ whole genome shotgun (WGS) entry which is preliminary data.</text>
</comment>
<sequence>MAAVQAFTPLADIKPFKTHWKIQVKIVHSWTQYTQFTGETVEMVLADTAGTLIHATVKKPQVSKLQRFIVSGEWRIIEHFTLTKSTGKYRATRHGFKMSMMEKTVISRTPAVSDDIYLDLANFPDILNEAGLSENILIDVLGQVVSFNEMKIHDVNNKITKRLECELRDTNDERLKCTLWGRFAEAMYNACQNAGTERVICLLRLAKINSFKGERAVSNSFDMSLLEINANYPAVLEFVANCLKCSKTAYKIPKVENEIVKKGKKEMFWCPTCKEDTPKVIPRYLLNVGVMDNTGDTKCLIFDKSAQEIIGVSAEDLLEGKWDEIQDPTNLPQQIRDLVGKTFQFLVTVGKENINETDDTYKVSTVWLGNESDNLDTVEDSDQQTDQRNDLSIDQEGLALTNSSETTDPLGPTSSTPSSKRSMDAVSEDIEGQGSTTKKACVSSILGDIEKSQQDRSDVQVKGIFNRLRSGIGNIPAQLCDSEALQTVTGPSSSAAIQKETQVTYNTSVRSAKKTARTQRRPFQDVQNLTNSSQLPSEVHQTPLNPHKPPEKKGKKWSPPSVNSKQGDLGETREQVYECSSPDENDSETSEDYESIDDIPIEVKQRYEFLSMLDESLTKAFGERKTPNVSSRKNKNTEYLDHGDPVYSCSYCGAIMWYGERINRHKKVRKPIFTQCCLQGSVKLPFLHNQPELLFALLTNDDDMSRHFRENIRAYNMIFSFTSLGGKCDNSVTAGRGPNMFQIQGENYHQIGSLIPGEGEFPKFSQLYIVDTENEVENRAGILSKGKSAGKYKKKPELRKDIIEAIIKLLNEVNPYVAHFRQARDRFNTNPEESFHMKIVSDRVRDGRTYAVPTASEVAALIPGDFHVGMPSRDIIIEEKSGYLQRISEIEPCYLALQYPLLFPKGEDGYRTGILKGNNHGKKKNKPEGTEENDCISLRQWYAYRIQERKNEQSILLRSKRLYQQFLVDAYTTIEANRLKYIKLNQSSLRASNYDSVKEAATAGKTDMNEEGKAFYLPATFVGGPRYMKNMYMDAMSTCNHYGFPDLFITFTCNPKWPELVRFCTERNCNSDDRPEIISRMFKMKLNSLMDDLTKKHILGKTVSSMYTIEFQKRGLPHAHILIWMHPSSKFPKPEDIDKIISAEIPDKNKEPELYEVVKDMMIHGPCGVINQSSPCMVEGKCSKFFPKKLREHTKVDKEGFPLYRRRKTKLFVEKCGFKCDNGYVIPYNKKLLLRYRAHINVEWCNQTGSIKYLFKYITKGMDRVSVVVEPNEKSSKTTTTTEKSDSSNSGGTSKNEIQDFFNCRYVSACEAGWRILKNPIHYRSTSVQRLSFHLPGKQLLYFKADDEVKTVLKKSELQNSMFLAWFELNKRCPKAKDLTYTQIPEYYTWDGKTRTFNMRKRPGKTIGRINYVPLIYEEGYYLRVLLNHQTGPESFEDIKTVNGVVYKSFKEACYALGLLDDDQEYIDTIKTTSFWATGNYLRCMFVVMLQSTSLSQPEVVWEKTWELLSEDIERKRREYFKRPELTLTDEQKQMLALKEINSILRSNGTSLTAFRTMPQLPDEEIDDSNVLILDEKSYDRNEQKEKLEESLQKMTDEQKSVYLEIIDAVDNDKGGVFFVYGFGGTGKTFIYTTLSASVRSRGSIVLNVASSGIASLLLPGGRTAHSRFGIPINPDDFTVCNIEKGSNQAELREEASLIIWDEAPMMSKHCFESMDRSFKDIIKGGGNKPFGGKVVVFGGDFRQVLPVIHGASRAEICMAALNASYLWNHCKVLKLTKNMRLLSKDLIPSEAKDIKEFSEWILAVGDGKIAQPNDGEVMIEIPEEFLITNADNPIEAISREVYGDPKLLKDETDPVFFQQRAILCPTNEDVGIVNDYMLDQLEGDEQLYLSSDSVDPSDIGGTNNPVLTSEFLNGLKISGLPNHGIRLKVGCPVMLLRNLDPRGGLMNGTRLQITQMGDKVIEAVIITGDRVGDKVLLPRILISPSDTKLPFKMRRRQLPIAVAFAMTINKSQGQSLNKVGIYLPRPCFSHGQLYVAISRVTSKKGLKILIVDKEGKPQKETLNVVFKEGNCMDATIPQGYYLWNFQPRLKQDVWYYMTDFQVIIPPNQVRYSTMPLQVRFMRETTMWPVRSKSWNNYWNFVWPDTVRNAHEDDKNSVYDAMGVITAVSTIGRFPYVCRRGETDYESRYVCFIIENNVGETIKCVAVGKWCEFFVNTWSQKISGINYNYDKIVAVLRFWRITSYCGNNVLMSEYGCSRLYIGPIFYELDIPSYLRSFDDGSSDEEDVMMEMVAEN</sequence>
<evidence type="ECO:0000256" key="1">
    <source>
        <dbReference type="ARBA" id="ARBA00022723"/>
    </source>
</evidence>
<dbReference type="GO" id="GO:0003677">
    <property type="term" value="F:DNA binding"/>
    <property type="evidence" value="ECO:0007669"/>
    <property type="project" value="UniProtKB-KW"/>
</dbReference>
<feature type="compositionally biased region" description="Acidic residues" evidence="5">
    <location>
        <begin position="581"/>
        <end position="594"/>
    </location>
</feature>
<feature type="domain" description="Replication protein A 70 kDa DNA-binding subunit B/D first OB fold" evidence="6">
    <location>
        <begin position="7"/>
        <end position="108"/>
    </location>
</feature>
<evidence type="ECO:0000256" key="4">
    <source>
        <dbReference type="RuleBase" id="RU363044"/>
    </source>
</evidence>
<keyword evidence="4" id="KW-0378">Hydrolase</keyword>
<evidence type="ECO:0000313" key="11">
    <source>
        <dbReference type="EMBL" id="KAG7590825.1"/>
    </source>
</evidence>